<evidence type="ECO:0000256" key="1">
    <source>
        <dbReference type="ARBA" id="ARBA00006481"/>
    </source>
</evidence>
<feature type="compositionally biased region" description="Basic residues" evidence="2">
    <location>
        <begin position="1"/>
        <end position="11"/>
    </location>
</feature>
<sequence>SRSRSRSRSPSHNRDKKYPRSYQNNRESRGYHRGFRRPYNFRGRGRGRGYFQRGRYQRGGGGYNNNNNNNRHNWKNYKKQPNKHSRGQFHNGPGSSRSSPHGQPRSDRSCSPVSRHSQHSLCSSHSSPKCTPALSAANKNSKNVQEEHYGQNPIRERERNGEAVDLAGVLAIENNCDEKNQGNWIPLTEVSSPKRTNLSSTSGSTPALSTQITTNTMSNGSLFWKNVCSAPITKKTSPDSLNPMLSSFDIFSSEEYLDGDKAALSVAFRFLEEQNKNAKGWQNGTGSAVDMEEPKINGKESPAKIDLGPGNQKEDVSGEMPLNSILKVSSSLNGDGGDDKMIKSHTEPFHNEWIHENELSEIKGNNTALQLSEEGKLQNAACVVNTGLDTAIEDPCVRQNQEKSAIFASAFAKREPFHISEDSSPERGCKSRMMAKTSPTLFPITSQKRSREMLMPTDEDLKVLPRKKEATFNVRLDFPADNLLDLVQSSKKDTEFRSIFQHVQAAQVQRSSSEQFAQHIVTIVHHIKQHFTSSGLTLNERFTMYQRQAAEREMIKPRKSPEIHRLEVSPSAFKKHCQIFEAIKRAEGGTYKSSSSSSSSSSEKKQDDMSPVKSEQGSNRVKLDAKETLCARSYEAFHIQIRGRSWNRGSSRCNSTLSAKNDDWDPEYTPKSKKYYL</sequence>
<dbReference type="Proteomes" id="UP000261520">
    <property type="component" value="Unplaced"/>
</dbReference>
<keyword evidence="4" id="KW-1185">Reference proteome</keyword>
<organism evidence="3 4">
    <name type="scientific">Periophthalmus magnuspinnatus</name>
    <dbReference type="NCBI Taxonomy" id="409849"/>
    <lineage>
        <taxon>Eukaryota</taxon>
        <taxon>Metazoa</taxon>
        <taxon>Chordata</taxon>
        <taxon>Craniata</taxon>
        <taxon>Vertebrata</taxon>
        <taxon>Euteleostomi</taxon>
        <taxon>Actinopterygii</taxon>
        <taxon>Neopterygii</taxon>
        <taxon>Teleostei</taxon>
        <taxon>Neoteleostei</taxon>
        <taxon>Acanthomorphata</taxon>
        <taxon>Gobiaria</taxon>
        <taxon>Gobiiformes</taxon>
        <taxon>Gobioidei</taxon>
        <taxon>Gobiidae</taxon>
        <taxon>Oxudercinae</taxon>
        <taxon>Periophthalmus</taxon>
    </lineage>
</organism>
<dbReference type="Ensembl" id="ENSPMGT00000002860.1">
    <property type="protein sequence ID" value="ENSPMGP00000002701.1"/>
    <property type="gene ID" value="ENSPMGG00000002358.1"/>
</dbReference>
<dbReference type="GO" id="GO:0045944">
    <property type="term" value="P:positive regulation of transcription by RNA polymerase II"/>
    <property type="evidence" value="ECO:0007669"/>
    <property type="project" value="TreeGrafter"/>
</dbReference>
<name>A0A3B3ZE74_9GOBI</name>
<feature type="region of interest" description="Disordered" evidence="2">
    <location>
        <begin position="192"/>
        <end position="211"/>
    </location>
</feature>
<protein>
    <recommendedName>
        <fullName evidence="5">Thyroid hormone receptor associated protein 3a</fullName>
    </recommendedName>
</protein>
<comment type="similarity">
    <text evidence="1">Belongs to the BCLAF1/THRAP3 family.</text>
</comment>
<proteinExistence type="inferred from homology"/>
<feature type="region of interest" description="Disordered" evidence="2">
    <location>
        <begin position="1"/>
        <end position="160"/>
    </location>
</feature>
<feature type="compositionally biased region" description="Basic and acidic residues" evidence="2">
    <location>
        <begin position="144"/>
        <end position="160"/>
    </location>
</feature>
<feature type="compositionally biased region" description="Basic residues" evidence="2">
    <location>
        <begin position="72"/>
        <end position="87"/>
    </location>
</feature>
<feature type="compositionally biased region" description="Polar residues" evidence="2">
    <location>
        <begin position="647"/>
        <end position="659"/>
    </location>
</feature>
<feature type="region of interest" description="Disordered" evidence="2">
    <location>
        <begin position="589"/>
        <end position="620"/>
    </location>
</feature>
<evidence type="ECO:0000256" key="2">
    <source>
        <dbReference type="SAM" id="MobiDB-lite"/>
    </source>
</evidence>
<dbReference type="InterPro" id="IPR029199">
    <property type="entry name" value="THRAP3_BCLAF1"/>
</dbReference>
<dbReference type="GO" id="GO:0003712">
    <property type="term" value="F:transcription coregulator activity"/>
    <property type="evidence" value="ECO:0007669"/>
    <property type="project" value="TreeGrafter"/>
</dbReference>
<dbReference type="GO" id="GO:0003677">
    <property type="term" value="F:DNA binding"/>
    <property type="evidence" value="ECO:0007669"/>
    <property type="project" value="TreeGrafter"/>
</dbReference>
<dbReference type="GO" id="GO:0016592">
    <property type="term" value="C:mediator complex"/>
    <property type="evidence" value="ECO:0007669"/>
    <property type="project" value="TreeGrafter"/>
</dbReference>
<dbReference type="AlphaFoldDB" id="A0A3B3ZE74"/>
<accession>A0A3B3ZE74</accession>
<reference evidence="3" key="1">
    <citation type="submission" date="2025-08" db="UniProtKB">
        <authorList>
            <consortium name="Ensembl"/>
        </authorList>
    </citation>
    <scope>IDENTIFICATION</scope>
</reference>
<feature type="region of interest" description="Disordered" evidence="2">
    <location>
        <begin position="646"/>
        <end position="677"/>
    </location>
</feature>
<evidence type="ECO:0008006" key="5">
    <source>
        <dbReference type="Google" id="ProtNLM"/>
    </source>
</evidence>
<dbReference type="Pfam" id="PF15440">
    <property type="entry name" value="THRAP3_BCLAF1"/>
    <property type="match status" value="1"/>
</dbReference>
<dbReference type="PANTHER" id="PTHR15268:SF16">
    <property type="entry name" value="THYROID HORMONE RECEPTOR-ASSOCIATED PROTEIN 3"/>
    <property type="match status" value="1"/>
</dbReference>
<evidence type="ECO:0000313" key="3">
    <source>
        <dbReference type="Ensembl" id="ENSPMGP00000002701.1"/>
    </source>
</evidence>
<dbReference type="PANTHER" id="PTHR15268">
    <property type="entry name" value="THRAP3/BCLAF1"/>
    <property type="match status" value="1"/>
</dbReference>
<reference evidence="3" key="2">
    <citation type="submission" date="2025-09" db="UniProtKB">
        <authorList>
            <consortium name="Ensembl"/>
        </authorList>
    </citation>
    <scope>IDENTIFICATION</scope>
</reference>
<evidence type="ECO:0000313" key="4">
    <source>
        <dbReference type="Proteomes" id="UP000261520"/>
    </source>
</evidence>